<evidence type="ECO:0000313" key="1">
    <source>
        <dbReference type="EMBL" id="TWF42207.1"/>
    </source>
</evidence>
<dbReference type="AlphaFoldDB" id="A0A561PVS2"/>
<proteinExistence type="predicted"/>
<dbReference type="Gene3D" id="2.40.10.270">
    <property type="entry name" value="Bacteriophage SPP1 head-tail adaptor protein"/>
    <property type="match status" value="1"/>
</dbReference>
<dbReference type="Proteomes" id="UP000320653">
    <property type="component" value="Unassembled WGS sequence"/>
</dbReference>
<dbReference type="InterPro" id="IPR008767">
    <property type="entry name" value="Phage_SPP1_head-tail_adaptor"/>
</dbReference>
<dbReference type="InterPro" id="IPR038666">
    <property type="entry name" value="SSP1_head-tail_sf"/>
</dbReference>
<dbReference type="OrthoDB" id="7997871at2"/>
<dbReference type="RefSeq" id="WP_145643801.1">
    <property type="nucleotide sequence ID" value="NZ_VIWP01000024.1"/>
</dbReference>
<keyword evidence="2" id="KW-1185">Reference proteome</keyword>
<dbReference type="EMBL" id="VIWP01000024">
    <property type="protein sequence ID" value="TWF42207.1"/>
    <property type="molecule type" value="Genomic_DNA"/>
</dbReference>
<reference evidence="1 2" key="1">
    <citation type="submission" date="2019-06" db="EMBL/GenBank/DDBJ databases">
        <title>Sorghum-associated microbial communities from plants grown in Nebraska, USA.</title>
        <authorList>
            <person name="Schachtman D."/>
        </authorList>
    </citation>
    <scope>NUCLEOTIDE SEQUENCE [LARGE SCALE GENOMIC DNA]</scope>
    <source>
        <strain evidence="1 2">1225</strain>
    </source>
</reference>
<protein>
    <submittedName>
        <fullName evidence="1">Head-tail joining protein</fullName>
    </submittedName>
</protein>
<comment type="caution">
    <text evidence="1">The sequence shown here is derived from an EMBL/GenBank/DDBJ whole genome shotgun (WGS) entry which is preliminary data.</text>
</comment>
<accession>A0A561PVS2</accession>
<evidence type="ECO:0000313" key="2">
    <source>
        <dbReference type="Proteomes" id="UP000320653"/>
    </source>
</evidence>
<sequence>MTAGKRRQVLLMQRRATVDDGYGNEQAGDFETVFETTAELIPMKGSEPVIAARLTGTQPYVVRIPSCTAAREVGTAWRIVDKRDPRRIFNITSVADMDQKNRTIDILATQGEAA</sequence>
<organism evidence="1 2">
    <name type="scientific">Neorhizobium alkalisoli</name>
    <dbReference type="NCBI Taxonomy" id="528178"/>
    <lineage>
        <taxon>Bacteria</taxon>
        <taxon>Pseudomonadati</taxon>
        <taxon>Pseudomonadota</taxon>
        <taxon>Alphaproteobacteria</taxon>
        <taxon>Hyphomicrobiales</taxon>
        <taxon>Rhizobiaceae</taxon>
        <taxon>Rhizobium/Agrobacterium group</taxon>
        <taxon>Neorhizobium</taxon>
    </lineage>
</organism>
<name>A0A561PVS2_9HYPH</name>
<dbReference type="Pfam" id="PF05521">
    <property type="entry name" value="Phage_HCP"/>
    <property type="match status" value="1"/>
</dbReference>
<gene>
    <name evidence="1" type="ORF">FHW37_1248</name>
</gene>